<dbReference type="InterPro" id="IPR008881">
    <property type="entry name" value="Trigger_fac_ribosome-bd_bac"/>
</dbReference>
<evidence type="ECO:0000256" key="14">
    <source>
        <dbReference type="RuleBase" id="RU003914"/>
    </source>
</evidence>
<comment type="similarity">
    <text evidence="2 12 14">Belongs to the FKBP-type PPIase family. Tig subfamily.</text>
</comment>
<evidence type="ECO:0000256" key="11">
    <source>
        <dbReference type="ARBA" id="ARBA00029986"/>
    </source>
</evidence>
<dbReference type="Proteomes" id="UP000070467">
    <property type="component" value="Unassembled WGS sequence"/>
</dbReference>
<evidence type="ECO:0000256" key="1">
    <source>
        <dbReference type="ARBA" id="ARBA00000971"/>
    </source>
</evidence>
<evidence type="ECO:0000256" key="6">
    <source>
        <dbReference type="ARBA" id="ARBA00023110"/>
    </source>
</evidence>
<evidence type="ECO:0000256" key="10">
    <source>
        <dbReference type="ARBA" id="ARBA00024849"/>
    </source>
</evidence>
<dbReference type="SUPFAM" id="SSF102735">
    <property type="entry name" value="Trigger factor ribosome-binding domain"/>
    <property type="match status" value="1"/>
</dbReference>
<dbReference type="PANTHER" id="PTHR30560:SF3">
    <property type="entry name" value="TRIGGER FACTOR-LIKE PROTEIN TIG, CHLOROPLASTIC"/>
    <property type="match status" value="1"/>
</dbReference>
<dbReference type="Pfam" id="PF05698">
    <property type="entry name" value="Trigger_C"/>
    <property type="match status" value="1"/>
</dbReference>
<dbReference type="InterPro" id="IPR037041">
    <property type="entry name" value="Trigger_fac_C_sf"/>
</dbReference>
<sequence length="424" mass="48381">MSEIIKKEDGKITITFNSSAEELNKALDKAFKKVVKRINVHGFRKGKLPRNVFNKMYGEESLYQEAVDSILPEGYKKAVEELKINPLAMPDVDVRKIDKKDGVEFEAQIVVRPEVKLGEYKNLGIKKEKVKVTDKDVDERIKQILSRQAEWTLKETASEKGDIVVIDFKGYKDGEPFEGGEANGYELELGSNSFIPGFEDQLVGKVAPCDVEVNVVFPENYQVKNLAGQKAKFDVKIHDVKGKEVPELTDELVKDLTKELTDNVADYKVKLKDQITLEEKEKADKKYADDVVIKSVENATVNIPEKLIEQEVDGMYNKFKENMQRQGITMELYEQFTGKKEKELKDEMKEQASKKIKTSFVLDEISKVEKIEVSEEDAKKEIKKIADSYSMSEEDVKKNLGTNFDIKSEIIIKKTIDLLKESNK</sequence>
<evidence type="ECO:0000256" key="12">
    <source>
        <dbReference type="HAMAP-Rule" id="MF_00303"/>
    </source>
</evidence>
<evidence type="ECO:0000256" key="7">
    <source>
        <dbReference type="ARBA" id="ARBA00023186"/>
    </source>
</evidence>
<keyword evidence="6 12" id="KW-0697">Rotamase</keyword>
<comment type="subcellular location">
    <subcellularLocation>
        <location evidence="12">Cytoplasm</location>
    </subcellularLocation>
    <text evidence="12">About half TF is bound to the ribosome near the polypeptide exit tunnel while the other half is free in the cytoplasm.</text>
</comment>
<reference evidence="16 17" key="1">
    <citation type="submission" date="2016-01" db="EMBL/GenBank/DDBJ databases">
        <authorList>
            <person name="Mitreva M."/>
            <person name="Pepin K.H."/>
            <person name="Mihindukulasuriya K.A."/>
            <person name="Fulton R."/>
            <person name="Fronick C."/>
            <person name="O'Laughlin M."/>
            <person name="Miner T."/>
            <person name="Herter B."/>
            <person name="Rosa B.A."/>
            <person name="Cordes M."/>
            <person name="Tomlinson C."/>
            <person name="Wollam A."/>
            <person name="Palsikar V.B."/>
            <person name="Mardis E.R."/>
            <person name="Wilson R.K."/>
        </authorList>
    </citation>
    <scope>NUCLEOTIDE SEQUENCE [LARGE SCALE GENOMIC DNA]</scope>
    <source>
        <strain evidence="16 17">KA00071</strain>
    </source>
</reference>
<dbReference type="InterPro" id="IPR027304">
    <property type="entry name" value="Trigger_fact/SurA_dom_sf"/>
</dbReference>
<dbReference type="InterPro" id="IPR001179">
    <property type="entry name" value="PPIase_FKBP_dom"/>
</dbReference>
<gene>
    <name evidence="12" type="primary">tig</name>
    <name evidence="16" type="ORF">HMPREF1871_01194</name>
</gene>
<evidence type="ECO:0000256" key="13">
    <source>
        <dbReference type="PROSITE-ProRule" id="PRU00277"/>
    </source>
</evidence>
<comment type="function">
    <text evidence="10 12">Involved in protein export. Acts as a chaperone by maintaining the newly synthesized protein in an open conformation. Functions as a peptidyl-prolyl cis-trans isomerase.</text>
</comment>
<keyword evidence="7 12" id="KW-0143">Chaperone</keyword>
<evidence type="ECO:0000313" key="17">
    <source>
        <dbReference type="Proteomes" id="UP000070467"/>
    </source>
</evidence>
<keyword evidence="5 12" id="KW-0132">Cell division</keyword>
<protein>
    <recommendedName>
        <fullName evidence="4 12">Trigger factor</fullName>
        <shortName evidence="12">TF</shortName>
        <ecNumber evidence="3 12">5.2.1.8</ecNumber>
    </recommendedName>
    <alternativeName>
        <fullName evidence="11 12">PPIase</fullName>
    </alternativeName>
</protein>
<dbReference type="EC" id="5.2.1.8" evidence="3 12"/>
<evidence type="ECO:0000313" key="16">
    <source>
        <dbReference type="EMBL" id="KXB55130.1"/>
    </source>
</evidence>
<keyword evidence="12" id="KW-0963">Cytoplasm</keyword>
<name>A0ABR5TKB5_9BACL</name>
<dbReference type="Pfam" id="PF00254">
    <property type="entry name" value="FKBP_C"/>
    <property type="match status" value="1"/>
</dbReference>
<dbReference type="RefSeq" id="WP_066131063.1">
    <property type="nucleotide sequence ID" value="NZ_KQ959911.1"/>
</dbReference>
<dbReference type="Gene3D" id="1.10.3120.10">
    <property type="entry name" value="Trigger factor, C-terminal domain"/>
    <property type="match status" value="1"/>
</dbReference>
<evidence type="ECO:0000256" key="5">
    <source>
        <dbReference type="ARBA" id="ARBA00022618"/>
    </source>
</evidence>
<dbReference type="Gene3D" id="3.10.50.40">
    <property type="match status" value="1"/>
</dbReference>
<evidence type="ECO:0000256" key="2">
    <source>
        <dbReference type="ARBA" id="ARBA00005464"/>
    </source>
</evidence>
<dbReference type="Gene3D" id="3.30.70.1050">
    <property type="entry name" value="Trigger factor ribosome-binding domain"/>
    <property type="match status" value="1"/>
</dbReference>
<evidence type="ECO:0000256" key="8">
    <source>
        <dbReference type="ARBA" id="ARBA00023235"/>
    </source>
</evidence>
<feature type="domain" description="PPIase FKBP-type" evidence="15">
    <location>
        <begin position="161"/>
        <end position="204"/>
    </location>
</feature>
<dbReference type="EMBL" id="LSDB01000075">
    <property type="protein sequence ID" value="KXB55130.1"/>
    <property type="molecule type" value="Genomic_DNA"/>
</dbReference>
<comment type="catalytic activity">
    <reaction evidence="1 12 13">
        <text>[protein]-peptidylproline (omega=180) = [protein]-peptidylproline (omega=0)</text>
        <dbReference type="Rhea" id="RHEA:16237"/>
        <dbReference type="Rhea" id="RHEA-COMP:10747"/>
        <dbReference type="Rhea" id="RHEA-COMP:10748"/>
        <dbReference type="ChEBI" id="CHEBI:83833"/>
        <dbReference type="ChEBI" id="CHEBI:83834"/>
        <dbReference type="EC" id="5.2.1.8"/>
    </reaction>
</comment>
<dbReference type="SUPFAM" id="SSF109998">
    <property type="entry name" value="Triger factor/SurA peptide-binding domain-like"/>
    <property type="match status" value="1"/>
</dbReference>
<dbReference type="InterPro" id="IPR005215">
    <property type="entry name" value="Trig_fac"/>
</dbReference>
<evidence type="ECO:0000256" key="9">
    <source>
        <dbReference type="ARBA" id="ARBA00023306"/>
    </source>
</evidence>
<evidence type="ECO:0000259" key="15">
    <source>
        <dbReference type="PROSITE" id="PS50059"/>
    </source>
</evidence>
<keyword evidence="9 12" id="KW-0131">Cell cycle</keyword>
<evidence type="ECO:0000256" key="3">
    <source>
        <dbReference type="ARBA" id="ARBA00013194"/>
    </source>
</evidence>
<dbReference type="NCBIfam" id="TIGR00115">
    <property type="entry name" value="tig"/>
    <property type="match status" value="1"/>
</dbReference>
<dbReference type="PANTHER" id="PTHR30560">
    <property type="entry name" value="TRIGGER FACTOR CHAPERONE AND PEPTIDYL-PROLYL CIS/TRANS ISOMERASE"/>
    <property type="match status" value="1"/>
</dbReference>
<dbReference type="InterPro" id="IPR036611">
    <property type="entry name" value="Trigger_fac_ribosome-bd_sf"/>
</dbReference>
<accession>A0ABR5TKB5</accession>
<dbReference type="InterPro" id="IPR008880">
    <property type="entry name" value="Trigger_fac_C"/>
</dbReference>
<dbReference type="InterPro" id="IPR046357">
    <property type="entry name" value="PPIase_dom_sf"/>
</dbReference>
<dbReference type="HAMAP" id="MF_00303">
    <property type="entry name" value="Trigger_factor_Tig"/>
    <property type="match status" value="1"/>
</dbReference>
<dbReference type="PROSITE" id="PS50059">
    <property type="entry name" value="FKBP_PPIASE"/>
    <property type="match status" value="1"/>
</dbReference>
<keyword evidence="17" id="KW-1185">Reference proteome</keyword>
<dbReference type="SUPFAM" id="SSF54534">
    <property type="entry name" value="FKBP-like"/>
    <property type="match status" value="1"/>
</dbReference>
<organism evidence="16 17">
    <name type="scientific">Gemelliphila asaccharolytica</name>
    <dbReference type="NCBI Taxonomy" id="502393"/>
    <lineage>
        <taxon>Bacteria</taxon>
        <taxon>Bacillati</taxon>
        <taxon>Bacillota</taxon>
        <taxon>Bacilli</taxon>
        <taxon>Bacillales</taxon>
        <taxon>Gemellaceae</taxon>
        <taxon>Gemelliphila</taxon>
    </lineage>
</organism>
<dbReference type="PIRSF" id="PIRSF003095">
    <property type="entry name" value="Trigger_factor"/>
    <property type="match status" value="1"/>
</dbReference>
<evidence type="ECO:0000256" key="4">
    <source>
        <dbReference type="ARBA" id="ARBA00016902"/>
    </source>
</evidence>
<proteinExistence type="inferred from homology"/>
<keyword evidence="8 12" id="KW-0413">Isomerase</keyword>
<dbReference type="Pfam" id="PF05697">
    <property type="entry name" value="Trigger_N"/>
    <property type="match status" value="1"/>
</dbReference>
<comment type="caution">
    <text evidence="16">The sequence shown here is derived from an EMBL/GenBank/DDBJ whole genome shotgun (WGS) entry which is preliminary data.</text>
</comment>
<comment type="domain">
    <text evidence="12">Consists of 3 domains; the N-terminus binds the ribosome, the middle domain has PPIase activity, while the C-terminus has intrinsic chaperone activity on its own.</text>
</comment>